<keyword evidence="1" id="KW-1133">Transmembrane helix</keyword>
<gene>
    <name evidence="2" type="ORF">BDFB_010974</name>
</gene>
<evidence type="ECO:0000313" key="2">
    <source>
        <dbReference type="EMBL" id="RZC40967.1"/>
    </source>
</evidence>
<keyword evidence="1" id="KW-0472">Membrane</keyword>
<dbReference type="Proteomes" id="UP000292052">
    <property type="component" value="Unassembled WGS sequence"/>
</dbReference>
<proteinExistence type="predicted"/>
<keyword evidence="1" id="KW-0812">Transmembrane</keyword>
<feature type="transmembrane region" description="Helical" evidence="1">
    <location>
        <begin position="106"/>
        <end position="127"/>
    </location>
</feature>
<organism evidence="2 3">
    <name type="scientific">Asbolus verrucosus</name>
    <name type="common">Desert ironclad beetle</name>
    <dbReference type="NCBI Taxonomy" id="1661398"/>
    <lineage>
        <taxon>Eukaryota</taxon>
        <taxon>Metazoa</taxon>
        <taxon>Ecdysozoa</taxon>
        <taxon>Arthropoda</taxon>
        <taxon>Hexapoda</taxon>
        <taxon>Insecta</taxon>
        <taxon>Pterygota</taxon>
        <taxon>Neoptera</taxon>
        <taxon>Endopterygota</taxon>
        <taxon>Coleoptera</taxon>
        <taxon>Polyphaga</taxon>
        <taxon>Cucujiformia</taxon>
        <taxon>Tenebrionidae</taxon>
        <taxon>Pimeliinae</taxon>
        <taxon>Asbolus</taxon>
    </lineage>
</organism>
<feature type="transmembrane region" description="Helical" evidence="1">
    <location>
        <begin position="159"/>
        <end position="180"/>
    </location>
</feature>
<feature type="transmembrane region" description="Helical" evidence="1">
    <location>
        <begin position="21"/>
        <end position="42"/>
    </location>
</feature>
<feature type="non-terminal residue" evidence="2">
    <location>
        <position position="1"/>
    </location>
</feature>
<accession>A0A482W875</accession>
<name>A0A482W875_ASBVE</name>
<comment type="caution">
    <text evidence="2">The sequence shown here is derived from an EMBL/GenBank/DDBJ whole genome shotgun (WGS) entry which is preliminary data.</text>
</comment>
<evidence type="ECO:0000313" key="3">
    <source>
        <dbReference type="Proteomes" id="UP000292052"/>
    </source>
</evidence>
<sequence>DCLTICRILAIDIFQNRLLKYVLWYVAVFVIVIFLMQTYEFLNYFEVNSFIAYAPSYFGSVLLLFCLLLLPVAIKTIELIFKFVPRWKMDSADKKTEERILTESRHVTFFVIFNVSFGVISGLLYLFPRDCDRNIIYLINLLEKYGFGEEKLVLWTFRVFTPLIAFILSTMPSFQIIYFITQMKFQFYMLLFYVRNIDTDYKHADERNLFYDKNYQ</sequence>
<protein>
    <submittedName>
        <fullName evidence="2">Uncharacterized protein</fullName>
    </submittedName>
</protein>
<feature type="non-terminal residue" evidence="2">
    <location>
        <position position="216"/>
    </location>
</feature>
<reference evidence="2 3" key="1">
    <citation type="submission" date="2017-03" db="EMBL/GenBank/DDBJ databases">
        <title>Genome of the blue death feigning beetle - Asbolus verrucosus.</title>
        <authorList>
            <person name="Rider S.D."/>
        </authorList>
    </citation>
    <scope>NUCLEOTIDE SEQUENCE [LARGE SCALE GENOMIC DNA]</scope>
    <source>
        <strain evidence="2">Butters</strain>
        <tissue evidence="2">Head and leg muscle</tissue>
    </source>
</reference>
<keyword evidence="3" id="KW-1185">Reference proteome</keyword>
<dbReference type="OrthoDB" id="6809668at2759"/>
<dbReference type="AlphaFoldDB" id="A0A482W875"/>
<dbReference type="EMBL" id="QDEB01021379">
    <property type="protein sequence ID" value="RZC40967.1"/>
    <property type="molecule type" value="Genomic_DNA"/>
</dbReference>
<evidence type="ECO:0000256" key="1">
    <source>
        <dbReference type="SAM" id="Phobius"/>
    </source>
</evidence>